<dbReference type="KEGG" id="crq:GCK72_021139"/>
<evidence type="ECO:0000313" key="1">
    <source>
        <dbReference type="EMBL" id="EFO87981.1"/>
    </source>
</evidence>
<keyword evidence="2" id="KW-1185">Reference proteome</keyword>
<dbReference type="GeneID" id="9824145"/>
<protein>
    <submittedName>
        <fullName evidence="1">Uncharacterized protein</fullName>
    </submittedName>
</protein>
<proteinExistence type="predicted"/>
<dbReference type="CTD" id="9824145"/>
<dbReference type="Proteomes" id="UP000008281">
    <property type="component" value="Unassembled WGS sequence"/>
</dbReference>
<dbReference type="OrthoDB" id="5905777at2759"/>
<organism evidence="2">
    <name type="scientific">Caenorhabditis remanei</name>
    <name type="common">Caenorhabditis vulgaris</name>
    <dbReference type="NCBI Taxonomy" id="31234"/>
    <lineage>
        <taxon>Eukaryota</taxon>
        <taxon>Metazoa</taxon>
        <taxon>Ecdysozoa</taxon>
        <taxon>Nematoda</taxon>
        <taxon>Chromadorea</taxon>
        <taxon>Rhabditida</taxon>
        <taxon>Rhabditina</taxon>
        <taxon>Rhabditomorpha</taxon>
        <taxon>Rhabditoidea</taxon>
        <taxon>Rhabditidae</taxon>
        <taxon>Peloderinae</taxon>
        <taxon>Caenorhabditis</taxon>
    </lineage>
</organism>
<dbReference type="eggNOG" id="ENOG502QQEE">
    <property type="taxonomic scope" value="Eukaryota"/>
</dbReference>
<evidence type="ECO:0000313" key="2">
    <source>
        <dbReference type="Proteomes" id="UP000008281"/>
    </source>
</evidence>
<dbReference type="HOGENOM" id="CLU_580357_0_0_1"/>
<sequence length="467" mass="52296">MKILSSFNIFIVLLLVIPVTVSLLTSGLGFGYIEKEDDSRETCEVIDITMEFGDAHVFLENLQKKCAARGRINKTSAPIKTRKGRAVILAVGGVVAGATALTIVVIDHLRNEERFNSIKKQEEIHKNITQLINNKSHLTQDLMMEMEGQINNNTYEHVVNTIFGTGDIEVVTSFFKVNLSEILHNMGFDDRMGLDAAQKLSHKLVCGHTSRHYQLQICGTENPTRRFGEVKLVAPPGNYGNKGTMYAYYKVPKLVVFTDGGPVSAISCQPFGNYYNCIESKGNCGYNTYKSCEIKRVHTPNSVYVTELGDATVVASAVDHYSVYENGSDIAFTDHKFPASGQLLIRAPHTTKIRIGNITIQGRHDFMELKEVHVSEQIPQLDHAKLEEWMNDDDAIDKAFSDLEKERMHANVEFEWGLDAILHWFKSRVAEFISALKICAAGAIVIFIIYCLRCCYRCSKKATVLPN</sequence>
<reference evidence="1" key="1">
    <citation type="submission" date="2007-07" db="EMBL/GenBank/DDBJ databases">
        <title>PCAP assembly of the Caenorhabditis remanei genome.</title>
        <authorList>
            <consortium name="The Caenorhabditis remanei Sequencing Consortium"/>
            <person name="Wilson R.K."/>
        </authorList>
    </citation>
    <scope>NUCLEOTIDE SEQUENCE [LARGE SCALE GENOMIC DNA]</scope>
    <source>
        <strain evidence="1">PB4641</strain>
    </source>
</reference>
<dbReference type="RefSeq" id="XP_003110688.2">
    <property type="nucleotide sequence ID" value="XM_003110640.2"/>
</dbReference>
<dbReference type="EMBL" id="DS268420">
    <property type="protein sequence ID" value="EFO87981.1"/>
    <property type="molecule type" value="Genomic_DNA"/>
</dbReference>
<dbReference type="AlphaFoldDB" id="E3M0E4"/>
<accession>E3M0E4</accession>
<name>E3M0E4_CAERE</name>
<dbReference type="OMA" id="VIMADEC"/>
<gene>
    <name evidence="1" type="ORF">CRE_05407</name>
</gene>